<feature type="domain" description="BTB" evidence="5">
    <location>
        <begin position="81"/>
        <end position="146"/>
    </location>
</feature>
<sequence length="500" mass="57187">MESPRKMTKGNAGNTLRRFMKRKFIIPPDQHIRVRIVSKPLPDGRENMGTEDSPQPADDVNKSEGNRARHGIYVSRRSSGVDFSSVVDSVEEVIDVHLDPLSKESDLFRRLLSEMKEGSQERLPTIQIEASEENAFIGLLEFIHSSIMPSLSYEEIVDLLLASDEFQVLTCASECMYQLLQKSNSELCCFELCEKVHWASVRELLAKKAMDYVTKTNPNRTISPTEKEDRNRMSIESELLRLPFPAIKAVFCMDGLEVESEDVLYDFMLYWAQIHYPKPEDHYAAKELHLECLIRFTYLTHQKLEEALQCDFFYPESVSKAVIEALLFKVGVPYHDGLASSNQFLERHYKRMPVVVTRLRFPELDHCKVYFSLTEDELLHLFHSEGKRRESQDLQFGHQLFRLAVFWDEDGGDTCFGLSITAKAKPLDDVVYATRFLAKREVHGRAEFSEVGGDTLIPSNKSSAGSIDLIPGFWSELLSGSSCYMIRGTLHLCVEIACKR</sequence>
<dbReference type="FunFam" id="1.25.40.420:FF:000008">
    <property type="entry name" value="BTB/POZ domain-containing protein POB1"/>
    <property type="match status" value="1"/>
</dbReference>
<keyword evidence="7" id="KW-1185">Reference proteome</keyword>
<dbReference type="InterPro" id="IPR000210">
    <property type="entry name" value="BTB/POZ_dom"/>
</dbReference>
<dbReference type="InterPro" id="IPR045890">
    <property type="entry name" value="POB1-like"/>
</dbReference>
<dbReference type="GO" id="GO:0010114">
    <property type="term" value="P:response to red light"/>
    <property type="evidence" value="ECO:0007669"/>
    <property type="project" value="TreeGrafter"/>
</dbReference>
<evidence type="ECO:0000313" key="6">
    <source>
        <dbReference type="EMBL" id="KAG1327719.1"/>
    </source>
</evidence>
<organism evidence="6 7">
    <name type="scientific">Cocos nucifera</name>
    <name type="common">Coconut palm</name>
    <dbReference type="NCBI Taxonomy" id="13894"/>
    <lineage>
        <taxon>Eukaryota</taxon>
        <taxon>Viridiplantae</taxon>
        <taxon>Streptophyta</taxon>
        <taxon>Embryophyta</taxon>
        <taxon>Tracheophyta</taxon>
        <taxon>Spermatophyta</taxon>
        <taxon>Magnoliopsida</taxon>
        <taxon>Liliopsida</taxon>
        <taxon>Arecaceae</taxon>
        <taxon>Arecoideae</taxon>
        <taxon>Cocoseae</taxon>
        <taxon>Attaleinae</taxon>
        <taxon>Cocos</taxon>
    </lineage>
</organism>
<comment type="pathway">
    <text evidence="2">Protein modification; protein ubiquitination.</text>
</comment>
<accession>A0A8K0HW84</accession>
<name>A0A8K0HW84_COCNU</name>
<evidence type="ECO:0000313" key="7">
    <source>
        <dbReference type="Proteomes" id="UP000797356"/>
    </source>
</evidence>
<evidence type="ECO:0000259" key="5">
    <source>
        <dbReference type="PROSITE" id="PS50097"/>
    </source>
</evidence>
<gene>
    <name evidence="6" type="ORF">COCNU_01G016530</name>
</gene>
<evidence type="ECO:0000256" key="2">
    <source>
        <dbReference type="ARBA" id="ARBA00004906"/>
    </source>
</evidence>
<dbReference type="Gene3D" id="3.30.710.10">
    <property type="entry name" value="Potassium Channel Kv1.1, Chain A"/>
    <property type="match status" value="1"/>
</dbReference>
<evidence type="ECO:0000256" key="1">
    <source>
        <dbReference type="ARBA" id="ARBA00002668"/>
    </source>
</evidence>
<dbReference type="Gene3D" id="1.25.40.420">
    <property type="match status" value="1"/>
</dbReference>
<reference evidence="6" key="1">
    <citation type="journal article" date="2017" name="Gigascience">
        <title>The genome draft of coconut (Cocos nucifera).</title>
        <authorList>
            <person name="Xiao Y."/>
            <person name="Xu P."/>
            <person name="Fan H."/>
            <person name="Baudouin L."/>
            <person name="Xia W."/>
            <person name="Bocs S."/>
            <person name="Xu J."/>
            <person name="Li Q."/>
            <person name="Guo A."/>
            <person name="Zhou L."/>
            <person name="Li J."/>
            <person name="Wu Y."/>
            <person name="Ma Z."/>
            <person name="Armero A."/>
            <person name="Issali A.E."/>
            <person name="Liu N."/>
            <person name="Peng M."/>
            <person name="Yang Y."/>
        </authorList>
    </citation>
    <scope>NUCLEOTIDE SEQUENCE</scope>
    <source>
        <tissue evidence="6">Spear leaf of Hainan Tall coconut</tissue>
    </source>
</reference>
<proteinExistence type="predicted"/>
<comment type="function">
    <text evidence="1">May act as a substrate-specific adapter of an E3 ubiquitin-protein ligase complex (CUL3-RBX1-BTB) which mediates the ubiquitination and subsequent proteasomal degradation of target proteins.</text>
</comment>
<keyword evidence="3" id="KW-0833">Ubl conjugation pathway</keyword>
<dbReference type="PROSITE" id="PS50097">
    <property type="entry name" value="BTB"/>
    <property type="match status" value="1"/>
</dbReference>
<dbReference type="PANTHER" id="PTHR46336">
    <property type="entry name" value="OS02G0260700 PROTEIN"/>
    <property type="match status" value="1"/>
</dbReference>
<comment type="caution">
    <text evidence="6">The sequence shown here is derived from an EMBL/GenBank/DDBJ whole genome shotgun (WGS) entry which is preliminary data.</text>
</comment>
<dbReference type="InterPro" id="IPR011333">
    <property type="entry name" value="SKP1/BTB/POZ_sf"/>
</dbReference>
<dbReference type="GO" id="GO:0005634">
    <property type="term" value="C:nucleus"/>
    <property type="evidence" value="ECO:0007669"/>
    <property type="project" value="TreeGrafter"/>
</dbReference>
<evidence type="ECO:0000256" key="4">
    <source>
        <dbReference type="SAM" id="MobiDB-lite"/>
    </source>
</evidence>
<dbReference type="OrthoDB" id="1022638at2759"/>
<dbReference type="SUPFAM" id="SSF54695">
    <property type="entry name" value="POZ domain"/>
    <property type="match status" value="1"/>
</dbReference>
<dbReference type="AlphaFoldDB" id="A0A8K0HW84"/>
<protein>
    <submittedName>
        <fullName evidence="6">BTB/POZ domain-containing protein</fullName>
    </submittedName>
</protein>
<dbReference type="Pfam" id="PF00651">
    <property type="entry name" value="BTB"/>
    <property type="match status" value="1"/>
</dbReference>
<dbReference type="EMBL" id="CM017872">
    <property type="protein sequence ID" value="KAG1327719.1"/>
    <property type="molecule type" value="Genomic_DNA"/>
</dbReference>
<dbReference type="Proteomes" id="UP000797356">
    <property type="component" value="Chromosome 1"/>
</dbReference>
<reference evidence="6" key="2">
    <citation type="submission" date="2019-07" db="EMBL/GenBank/DDBJ databases">
        <authorList>
            <person name="Yang Y."/>
            <person name="Bocs S."/>
            <person name="Baudouin L."/>
        </authorList>
    </citation>
    <scope>NUCLEOTIDE SEQUENCE</scope>
    <source>
        <tissue evidence="6">Spear leaf of Hainan Tall coconut</tissue>
    </source>
</reference>
<dbReference type="PANTHER" id="PTHR46336:SF3">
    <property type="entry name" value="BTB_POZ DOMAIN-CONTAINING PROTEIN POB1"/>
    <property type="match status" value="1"/>
</dbReference>
<feature type="region of interest" description="Disordered" evidence="4">
    <location>
        <begin position="38"/>
        <end position="67"/>
    </location>
</feature>
<evidence type="ECO:0000256" key="3">
    <source>
        <dbReference type="ARBA" id="ARBA00022786"/>
    </source>
</evidence>